<reference evidence="2" key="1">
    <citation type="submission" date="2023-03" db="EMBL/GenBank/DDBJ databases">
        <title>Massive genome expansion in bonnet fungi (Mycena s.s.) driven by repeated elements and novel gene families across ecological guilds.</title>
        <authorList>
            <consortium name="Lawrence Berkeley National Laboratory"/>
            <person name="Harder C.B."/>
            <person name="Miyauchi S."/>
            <person name="Viragh M."/>
            <person name="Kuo A."/>
            <person name="Thoen E."/>
            <person name="Andreopoulos B."/>
            <person name="Lu D."/>
            <person name="Skrede I."/>
            <person name="Drula E."/>
            <person name="Henrissat B."/>
            <person name="Morin E."/>
            <person name="Kohler A."/>
            <person name="Barry K."/>
            <person name="LaButti K."/>
            <person name="Morin E."/>
            <person name="Salamov A."/>
            <person name="Lipzen A."/>
            <person name="Mereny Z."/>
            <person name="Hegedus B."/>
            <person name="Baldrian P."/>
            <person name="Stursova M."/>
            <person name="Weitz H."/>
            <person name="Taylor A."/>
            <person name="Grigoriev I.V."/>
            <person name="Nagy L.G."/>
            <person name="Martin F."/>
            <person name="Kauserud H."/>
        </authorList>
    </citation>
    <scope>NUCLEOTIDE SEQUENCE</scope>
    <source>
        <strain evidence="2">9284</strain>
    </source>
</reference>
<feature type="compositionally biased region" description="Low complexity" evidence="1">
    <location>
        <begin position="51"/>
        <end position="60"/>
    </location>
</feature>
<feature type="region of interest" description="Disordered" evidence="1">
    <location>
        <begin position="1"/>
        <end position="64"/>
    </location>
</feature>
<evidence type="ECO:0000313" key="2">
    <source>
        <dbReference type="EMBL" id="KAJ7620070.1"/>
    </source>
</evidence>
<protein>
    <submittedName>
        <fullName evidence="2">Uncharacterized protein</fullName>
    </submittedName>
</protein>
<organism evidence="2 3">
    <name type="scientific">Roridomyces roridus</name>
    <dbReference type="NCBI Taxonomy" id="1738132"/>
    <lineage>
        <taxon>Eukaryota</taxon>
        <taxon>Fungi</taxon>
        <taxon>Dikarya</taxon>
        <taxon>Basidiomycota</taxon>
        <taxon>Agaricomycotina</taxon>
        <taxon>Agaricomycetes</taxon>
        <taxon>Agaricomycetidae</taxon>
        <taxon>Agaricales</taxon>
        <taxon>Marasmiineae</taxon>
        <taxon>Mycenaceae</taxon>
        <taxon>Roridomyces</taxon>
    </lineage>
</organism>
<evidence type="ECO:0000256" key="1">
    <source>
        <dbReference type="SAM" id="MobiDB-lite"/>
    </source>
</evidence>
<gene>
    <name evidence="2" type="ORF">FB45DRAFT_929398</name>
</gene>
<keyword evidence="3" id="KW-1185">Reference proteome</keyword>
<proteinExistence type="predicted"/>
<evidence type="ECO:0000313" key="3">
    <source>
        <dbReference type="Proteomes" id="UP001221142"/>
    </source>
</evidence>
<feature type="compositionally biased region" description="Polar residues" evidence="1">
    <location>
        <begin position="31"/>
        <end position="50"/>
    </location>
</feature>
<name>A0AAD7BGA0_9AGAR</name>
<dbReference type="Proteomes" id="UP001221142">
    <property type="component" value="Unassembled WGS sequence"/>
</dbReference>
<sequence>MRHQGCSLVSFTDPRRSASSAKRSCNREIHPTSTSTTNSQPMNDLHASTHSSSGSPGKSPNGYAGAFFPGSHRLTIQGGVFSSSVANHIYPSTSRPECSENADFRRLPFGDIDLQREIICCNESGIVSRSRRPRSHARRMYFAQVFGSHSDMTVMFYEGDDTPHEWQEYLTRHSRIRHPNLLQIFGIATCSESRAVVAHGDLLPYAEFLDLASLSPILTVYVYSRWATEFQNATEYLFSRRLDNPDRTLWIRASTSQLCVELICSEIAEPVLVLIDARYPQFKLHAPNAEAVAISSLGLDQYHQICRWMFPQWTICSISAESYASLGSAVYGAVLYAPMGFQLANSVKIASLMEVEFHPAAWECNEARGEIMENGWTRFAADEIVHGATLRCRISPRNCPMHWLAQGNYIFAALGISADFYEDFAIVASVWFEMTPAFSGAGVDAQEGYLFLCPVEDFNIGAHSVWWPLPDHSPWFWSLDPAGGNRLSAEDAALLGFPGIELSSQAWLASWDATVYEGLGEFHRAKGFDPDSQDVARELGYLLYHPEMTVIEEPHV</sequence>
<dbReference type="AlphaFoldDB" id="A0AAD7BGA0"/>
<accession>A0AAD7BGA0</accession>
<dbReference type="EMBL" id="JARKIF010000017">
    <property type="protein sequence ID" value="KAJ7620070.1"/>
    <property type="molecule type" value="Genomic_DNA"/>
</dbReference>
<comment type="caution">
    <text evidence="2">The sequence shown here is derived from an EMBL/GenBank/DDBJ whole genome shotgun (WGS) entry which is preliminary data.</text>
</comment>